<gene>
    <name evidence="2" type="ORF">VP01_17g9</name>
</gene>
<feature type="transmembrane region" description="Helical" evidence="1">
    <location>
        <begin position="188"/>
        <end position="213"/>
    </location>
</feature>
<accession>A0A0L6VEW9</accession>
<dbReference type="Proteomes" id="UP000037035">
    <property type="component" value="Unassembled WGS sequence"/>
</dbReference>
<feature type="transmembrane region" description="Helical" evidence="1">
    <location>
        <begin position="279"/>
        <end position="297"/>
    </location>
</feature>
<dbReference type="VEuPathDB" id="FungiDB:VP01_17g9"/>
<protein>
    <submittedName>
        <fullName evidence="2">Uncharacterized protein</fullName>
    </submittedName>
</protein>
<evidence type="ECO:0000313" key="2">
    <source>
        <dbReference type="EMBL" id="KNZ59107.1"/>
    </source>
</evidence>
<keyword evidence="1" id="KW-0472">Membrane</keyword>
<dbReference type="AlphaFoldDB" id="A0A0L6VEW9"/>
<sequence>MTTFTLVVQRVGTDFCINFGVFCSVGLIQWELSHASRRVCCYSVGEKQDYHTASAFRLPPCLQRLHNVNLELVVVFWEFVAQTRRILSVFIPKQLSRVKLLAQLPTKCCFKSTNFPSLLSRFSSYSFISTSNNPLSLNQIVGYLNRSINCLAGLLQSTLFPCLHFHLVYPVLSTSIHSHLHLQACTLFFAYISSCTFLILFSLSSPLPCWLFIRHTSSDLLLELELVIFETDLRYLTPHLQTSPCALRPTKSPLVIWVGCIQNFNQKIQQKKRLLSKHFLHYLKINFLHTIIIVMIFQPPLGLARGFPNWGIIFSLCDLVHSPITLPLPTAAAPLPLLFYSYRPFAAAQPTLYFPSTTLCQLADPFPYSLSCTNRSFPTDCCWCKTQDELRKPLSEISDTTLPS</sequence>
<organism evidence="2 3">
    <name type="scientific">Puccinia sorghi</name>
    <dbReference type="NCBI Taxonomy" id="27349"/>
    <lineage>
        <taxon>Eukaryota</taxon>
        <taxon>Fungi</taxon>
        <taxon>Dikarya</taxon>
        <taxon>Basidiomycota</taxon>
        <taxon>Pucciniomycotina</taxon>
        <taxon>Pucciniomycetes</taxon>
        <taxon>Pucciniales</taxon>
        <taxon>Pucciniaceae</taxon>
        <taxon>Puccinia</taxon>
    </lineage>
</organism>
<reference evidence="2 3" key="1">
    <citation type="submission" date="2015-08" db="EMBL/GenBank/DDBJ databases">
        <title>Next Generation Sequencing and Analysis of the Genome of Puccinia sorghi L Schw, the Causal Agent of Maize Common Rust.</title>
        <authorList>
            <person name="Rochi L."/>
            <person name="Burguener G."/>
            <person name="Darino M."/>
            <person name="Turjanski A."/>
            <person name="Kreff E."/>
            <person name="Dieguez M.J."/>
            <person name="Sacco F."/>
        </authorList>
    </citation>
    <scope>NUCLEOTIDE SEQUENCE [LARGE SCALE GENOMIC DNA]</scope>
    <source>
        <strain evidence="2 3">RO10H11247</strain>
    </source>
</reference>
<comment type="caution">
    <text evidence="2">The sequence shown here is derived from an EMBL/GenBank/DDBJ whole genome shotgun (WGS) entry which is preliminary data.</text>
</comment>
<keyword evidence="1" id="KW-0812">Transmembrane</keyword>
<evidence type="ECO:0000256" key="1">
    <source>
        <dbReference type="SAM" id="Phobius"/>
    </source>
</evidence>
<keyword evidence="3" id="KW-1185">Reference proteome</keyword>
<name>A0A0L6VEW9_9BASI</name>
<keyword evidence="1" id="KW-1133">Transmembrane helix</keyword>
<proteinExistence type="predicted"/>
<dbReference type="EMBL" id="LAVV01006615">
    <property type="protein sequence ID" value="KNZ59107.1"/>
    <property type="molecule type" value="Genomic_DNA"/>
</dbReference>
<evidence type="ECO:0000313" key="3">
    <source>
        <dbReference type="Proteomes" id="UP000037035"/>
    </source>
</evidence>